<reference evidence="1" key="2">
    <citation type="submission" date="2023-05" db="EMBL/GenBank/DDBJ databases">
        <authorList>
            <consortium name="Lawrence Berkeley National Laboratory"/>
            <person name="Steindorff A."/>
            <person name="Hensen N."/>
            <person name="Bonometti L."/>
            <person name="Westerberg I."/>
            <person name="Brannstrom I.O."/>
            <person name="Guillou S."/>
            <person name="Cros-Aarteil S."/>
            <person name="Calhoun S."/>
            <person name="Haridas S."/>
            <person name="Kuo A."/>
            <person name="Mondo S."/>
            <person name="Pangilinan J."/>
            <person name="Riley R."/>
            <person name="Labutti K."/>
            <person name="Andreopoulos B."/>
            <person name="Lipzen A."/>
            <person name="Chen C."/>
            <person name="Yanf M."/>
            <person name="Daum C."/>
            <person name="Ng V."/>
            <person name="Clum A."/>
            <person name="Ohm R."/>
            <person name="Martin F."/>
            <person name="Silar P."/>
            <person name="Natvig D."/>
            <person name="Lalanne C."/>
            <person name="Gautier V."/>
            <person name="Ament-Velasquez S.L."/>
            <person name="Kruys A."/>
            <person name="Hutchinson M.I."/>
            <person name="Powell A.J."/>
            <person name="Barry K."/>
            <person name="Miller A.N."/>
            <person name="Grigoriev I.V."/>
            <person name="Debuchy R."/>
            <person name="Gladieux P."/>
            <person name="Thoren M.H."/>
            <person name="Johannesson H."/>
        </authorList>
    </citation>
    <scope>NUCLEOTIDE SEQUENCE</scope>
    <source>
        <strain evidence="1">CBS 123565</strain>
    </source>
</reference>
<comment type="caution">
    <text evidence="1">The sequence shown here is derived from an EMBL/GenBank/DDBJ whole genome shotgun (WGS) entry which is preliminary data.</text>
</comment>
<evidence type="ECO:0000313" key="1">
    <source>
        <dbReference type="EMBL" id="KAK4138692.1"/>
    </source>
</evidence>
<name>A0AAN6UT09_9PEZI</name>
<accession>A0AAN6UT09</accession>
<evidence type="ECO:0000313" key="2">
    <source>
        <dbReference type="Proteomes" id="UP001304895"/>
    </source>
</evidence>
<gene>
    <name evidence="1" type="ORF">BT67DRAFT_18809</name>
</gene>
<sequence length="166" mass="18281">MLRAVSSTMQDPIWSSCRCGQTARIDNVELSDAKDNYTAAEKSHGEVESETGTAQVDGWWSEMAYCRGVFRQACRGNRRTLHVTLLHPEPWQGRLEICPSATFEKAELCGLSWHRRFGSSLSQHVSCLLSQSADAGISGPSTLKVVGRLVDHETSPVGKQATSSWK</sequence>
<dbReference type="AlphaFoldDB" id="A0AAN6UT09"/>
<dbReference type="Proteomes" id="UP001304895">
    <property type="component" value="Unassembled WGS sequence"/>
</dbReference>
<protein>
    <submittedName>
        <fullName evidence="1">Uncharacterized protein</fullName>
    </submittedName>
</protein>
<reference evidence="1" key="1">
    <citation type="journal article" date="2023" name="Mol. Phylogenet. Evol.">
        <title>Genome-scale phylogeny and comparative genomics of the fungal order Sordariales.</title>
        <authorList>
            <person name="Hensen N."/>
            <person name="Bonometti L."/>
            <person name="Westerberg I."/>
            <person name="Brannstrom I.O."/>
            <person name="Guillou S."/>
            <person name="Cros-Aarteil S."/>
            <person name="Calhoun S."/>
            <person name="Haridas S."/>
            <person name="Kuo A."/>
            <person name="Mondo S."/>
            <person name="Pangilinan J."/>
            <person name="Riley R."/>
            <person name="LaButti K."/>
            <person name="Andreopoulos B."/>
            <person name="Lipzen A."/>
            <person name="Chen C."/>
            <person name="Yan M."/>
            <person name="Daum C."/>
            <person name="Ng V."/>
            <person name="Clum A."/>
            <person name="Steindorff A."/>
            <person name="Ohm R.A."/>
            <person name="Martin F."/>
            <person name="Silar P."/>
            <person name="Natvig D.O."/>
            <person name="Lalanne C."/>
            <person name="Gautier V."/>
            <person name="Ament-Velasquez S.L."/>
            <person name="Kruys A."/>
            <person name="Hutchinson M.I."/>
            <person name="Powell A.J."/>
            <person name="Barry K."/>
            <person name="Miller A.N."/>
            <person name="Grigoriev I.V."/>
            <person name="Debuchy R."/>
            <person name="Gladieux P."/>
            <person name="Hiltunen Thoren M."/>
            <person name="Johannesson H."/>
        </authorList>
    </citation>
    <scope>NUCLEOTIDE SEQUENCE</scope>
    <source>
        <strain evidence="1">CBS 123565</strain>
    </source>
</reference>
<proteinExistence type="predicted"/>
<keyword evidence="2" id="KW-1185">Reference proteome</keyword>
<dbReference type="EMBL" id="MU853401">
    <property type="protein sequence ID" value="KAK4138692.1"/>
    <property type="molecule type" value="Genomic_DNA"/>
</dbReference>
<organism evidence="1 2">
    <name type="scientific">Trichocladium antarcticum</name>
    <dbReference type="NCBI Taxonomy" id="1450529"/>
    <lineage>
        <taxon>Eukaryota</taxon>
        <taxon>Fungi</taxon>
        <taxon>Dikarya</taxon>
        <taxon>Ascomycota</taxon>
        <taxon>Pezizomycotina</taxon>
        <taxon>Sordariomycetes</taxon>
        <taxon>Sordariomycetidae</taxon>
        <taxon>Sordariales</taxon>
        <taxon>Chaetomiaceae</taxon>
        <taxon>Trichocladium</taxon>
    </lineage>
</organism>